<name>A0A3D9L8Z7_MARFU</name>
<evidence type="ECO:0000256" key="3">
    <source>
        <dbReference type="ARBA" id="ARBA00022989"/>
    </source>
</evidence>
<proteinExistence type="predicted"/>
<feature type="transmembrane region" description="Helical" evidence="5">
    <location>
        <begin position="419"/>
        <end position="444"/>
    </location>
</feature>
<evidence type="ECO:0000256" key="2">
    <source>
        <dbReference type="ARBA" id="ARBA00022692"/>
    </source>
</evidence>
<dbReference type="PANTHER" id="PTHR10283">
    <property type="entry name" value="SOLUTE CARRIER FAMILY 13 MEMBER"/>
    <property type="match status" value="1"/>
</dbReference>
<evidence type="ECO:0000313" key="7">
    <source>
        <dbReference type="Proteomes" id="UP000256779"/>
    </source>
</evidence>
<keyword evidence="7" id="KW-1185">Reference proteome</keyword>
<dbReference type="RefSeq" id="WP_115866822.1">
    <property type="nucleotide sequence ID" value="NZ_QREG01000003.1"/>
</dbReference>
<keyword evidence="3 5" id="KW-1133">Transmembrane helix</keyword>
<feature type="transmembrane region" description="Helical" evidence="5">
    <location>
        <begin position="374"/>
        <end position="407"/>
    </location>
</feature>
<feature type="transmembrane region" description="Helical" evidence="5">
    <location>
        <begin position="119"/>
        <end position="146"/>
    </location>
</feature>
<dbReference type="PANTHER" id="PTHR10283:SF82">
    <property type="entry name" value="SOLUTE CARRIER FAMILY 13 MEMBER 2"/>
    <property type="match status" value="1"/>
</dbReference>
<dbReference type="Pfam" id="PF00939">
    <property type="entry name" value="Na_sulph_symp"/>
    <property type="match status" value="1"/>
</dbReference>
<dbReference type="GO" id="GO:0008514">
    <property type="term" value="F:organic anion transmembrane transporter activity"/>
    <property type="evidence" value="ECO:0007669"/>
    <property type="project" value="UniProtKB-ARBA"/>
</dbReference>
<feature type="transmembrane region" description="Helical" evidence="5">
    <location>
        <begin position="456"/>
        <end position="480"/>
    </location>
</feature>
<dbReference type="NCBIfam" id="TIGR00785">
    <property type="entry name" value="dass"/>
    <property type="match status" value="1"/>
</dbReference>
<evidence type="ECO:0000313" key="6">
    <source>
        <dbReference type="EMBL" id="REE01532.1"/>
    </source>
</evidence>
<keyword evidence="4 5" id="KW-0472">Membrane</keyword>
<dbReference type="GO" id="GO:1905039">
    <property type="term" value="P:carboxylic acid transmembrane transport"/>
    <property type="evidence" value="ECO:0007669"/>
    <property type="project" value="UniProtKB-ARBA"/>
</dbReference>
<comment type="subcellular location">
    <subcellularLocation>
        <location evidence="1">Membrane</location>
        <topology evidence="1">Multi-pass membrane protein</topology>
    </subcellularLocation>
</comment>
<comment type="caution">
    <text evidence="6">The sequence shown here is derived from an EMBL/GenBank/DDBJ whole genome shotgun (WGS) entry which is preliminary data.</text>
</comment>
<evidence type="ECO:0000256" key="5">
    <source>
        <dbReference type="SAM" id="Phobius"/>
    </source>
</evidence>
<feature type="transmembrane region" description="Helical" evidence="5">
    <location>
        <begin position="208"/>
        <end position="230"/>
    </location>
</feature>
<feature type="transmembrane region" description="Helical" evidence="5">
    <location>
        <begin position="81"/>
        <end position="98"/>
    </location>
</feature>
<dbReference type="Proteomes" id="UP000256779">
    <property type="component" value="Unassembled WGS sequence"/>
</dbReference>
<evidence type="ECO:0000256" key="1">
    <source>
        <dbReference type="ARBA" id="ARBA00004141"/>
    </source>
</evidence>
<gene>
    <name evidence="6" type="ORF">C7460_10348</name>
</gene>
<protein>
    <submittedName>
        <fullName evidence="6">Sodium-dependent dicarboxylate transporter 2/3/5</fullName>
    </submittedName>
</protein>
<dbReference type="OrthoDB" id="9766267at2"/>
<feature type="transmembrane region" description="Helical" evidence="5">
    <location>
        <begin position="36"/>
        <end position="61"/>
    </location>
</feature>
<keyword evidence="2 5" id="KW-0812">Transmembrane</keyword>
<sequence>MTKRKVFLWLGVLGALTVLVFPIAEMPPLAQRTAAVAVLMVFWWLGEVIPIYMTAFLPAVLFPLLGIHSAAELSGMYGHSYVLMLLGAFLLAKAIECHDLHKRLSLAILIRVGGNKRRLLLGFILVTALLSMWITNMAVVLMLLPLALGILNQQEPTPDSINFSNALLLGIAYAASIGGTATLIGTPPNMVFAGMMQQLFPERGGVDFTYWLKIGLPVVVVFLPVLWIFLVRYYRVSGYLTGDLQLLRAADAAQGKMTRAQWSVLMVFVLTALAWVFRGDLSIGSMEIHGWSTWLGVGAFVHDSTVALGAAILLFLLPDQQGGRLMNWQQAKDIPWGVAMFLGGGLALGMAFKSSGLASFLADQLSSLEMPSGFWLMLLIICAMIFFTEINSNTATATIFLPVLAIVAQRANMDPMTLMIPATFACSFAFMLPSATGTNTVIFASDRITISEMVKVGFWMNLISVVLLTLLLYLVVFPLFDLI</sequence>
<dbReference type="CDD" id="cd01115">
    <property type="entry name" value="SLC13_permease"/>
    <property type="match status" value="1"/>
</dbReference>
<reference evidence="6 7" key="1">
    <citation type="submission" date="2018-07" db="EMBL/GenBank/DDBJ databases">
        <title>Genomic Encyclopedia of Type Strains, Phase IV (KMG-IV): sequencing the most valuable type-strain genomes for metagenomic binning, comparative biology and taxonomic classification.</title>
        <authorList>
            <person name="Goeker M."/>
        </authorList>
    </citation>
    <scope>NUCLEOTIDE SEQUENCE [LARGE SCALE GENOMIC DNA]</scope>
    <source>
        <strain evidence="6 7">DSM 4134</strain>
    </source>
</reference>
<feature type="transmembrane region" description="Helical" evidence="5">
    <location>
        <begin position="336"/>
        <end position="362"/>
    </location>
</feature>
<dbReference type="EMBL" id="QREG01000003">
    <property type="protein sequence ID" value="REE01532.1"/>
    <property type="molecule type" value="Genomic_DNA"/>
</dbReference>
<feature type="transmembrane region" description="Helical" evidence="5">
    <location>
        <begin position="293"/>
        <end position="316"/>
    </location>
</feature>
<organism evidence="6 7">
    <name type="scientific">Marinoscillum furvescens DSM 4134</name>
    <dbReference type="NCBI Taxonomy" id="1122208"/>
    <lineage>
        <taxon>Bacteria</taxon>
        <taxon>Pseudomonadati</taxon>
        <taxon>Bacteroidota</taxon>
        <taxon>Cytophagia</taxon>
        <taxon>Cytophagales</taxon>
        <taxon>Reichenbachiellaceae</taxon>
        <taxon>Marinoscillum</taxon>
    </lineage>
</organism>
<dbReference type="AlphaFoldDB" id="A0A3D9L8Z7"/>
<dbReference type="InterPro" id="IPR001898">
    <property type="entry name" value="SLC13A/DASS"/>
</dbReference>
<accession>A0A3D9L8Z7</accession>
<evidence type="ECO:0000256" key="4">
    <source>
        <dbReference type="ARBA" id="ARBA00023136"/>
    </source>
</evidence>
<dbReference type="GO" id="GO:0005886">
    <property type="term" value="C:plasma membrane"/>
    <property type="evidence" value="ECO:0007669"/>
    <property type="project" value="TreeGrafter"/>
</dbReference>
<feature type="transmembrane region" description="Helical" evidence="5">
    <location>
        <begin position="262"/>
        <end position="281"/>
    </location>
</feature>
<feature type="transmembrane region" description="Helical" evidence="5">
    <location>
        <begin position="166"/>
        <end position="187"/>
    </location>
</feature>
<feature type="transmembrane region" description="Helical" evidence="5">
    <location>
        <begin position="6"/>
        <end position="24"/>
    </location>
</feature>